<comment type="caution">
    <text evidence="1">The sequence shown here is derived from an EMBL/GenBank/DDBJ whole genome shotgun (WGS) entry which is preliminary data.</text>
</comment>
<reference evidence="1 2" key="1">
    <citation type="journal article" date="2015" name="Nature">
        <title>rRNA introns, odd ribosomes, and small enigmatic genomes across a large radiation of phyla.</title>
        <authorList>
            <person name="Brown C.T."/>
            <person name="Hug L.A."/>
            <person name="Thomas B.C."/>
            <person name="Sharon I."/>
            <person name="Castelle C.J."/>
            <person name="Singh A."/>
            <person name="Wilkins M.J."/>
            <person name="Williams K.H."/>
            <person name="Banfield J.F."/>
        </authorList>
    </citation>
    <scope>NUCLEOTIDE SEQUENCE [LARGE SCALE GENOMIC DNA]</scope>
</reference>
<protein>
    <submittedName>
        <fullName evidence="1">Uncharacterized protein</fullName>
    </submittedName>
</protein>
<name>A0A0G0Z004_UNCKA</name>
<dbReference type="AlphaFoldDB" id="A0A0G0Z004"/>
<accession>A0A0G0Z004</accession>
<evidence type="ECO:0000313" key="2">
    <source>
        <dbReference type="Proteomes" id="UP000034163"/>
    </source>
</evidence>
<gene>
    <name evidence="1" type="ORF">UU72_C0037G0019</name>
</gene>
<organism evidence="1 2">
    <name type="scientific">candidate division WWE3 bacterium GW2011_GWB1_41_6</name>
    <dbReference type="NCBI Taxonomy" id="1619112"/>
    <lineage>
        <taxon>Bacteria</taxon>
        <taxon>Katanobacteria</taxon>
    </lineage>
</organism>
<sequence>SWFAYRNEAPVNNAIFANKSVVSQYNRETIVFFANFTDDNGTSSVVLTVGDGASSTNYSASLYNGSNTNGYWSYNTSFFAGGASYTYNFTAFDGDKAAISSNAPLVITQNSSWNLNHTINNSAADLTGAFPMTAKVDCNTNTNPSVTVTEARNGSIQAIGTSTSVTQNPAYGDLAWLCSSSSNVNYSSISSTFYTNVSKGSVNVSLFLNGTHNNRTYLVLQTVNASAFKNITGEGNLTLQRNSSNVAFGVNNAEESNQTSAISQTFNYSACFSASENYSASCREFWANFDAPPAFQWFSLNLSNGTQYSPFGSVGVLGNSIQVFANFSDDNGVDAVVLSWNSSNYTMSLWNGSVTNGVWNYNLTLQKGAGFYDFNFTANDTQASGNLSSTSTFNNSVNTSWSVSQDYNAYTINLSTWINQFNGSYASTTRIYCYSVGIPSIMSPTFNLYLNGTLKASGTQITEYNETPVVGFWNYSCYSAGNQNYSTAFKERYFNVSLGMVNLTLHLNGSNSNRAYVFGQTVNASGFSNVSALVFRLLRNATIVANSTTPTENNASLAAGDYNYSLYWQGNENYSTAMQQWFANVCFERLERQHFLQRKRDSQCFSE</sequence>
<evidence type="ECO:0000313" key="1">
    <source>
        <dbReference type="EMBL" id="KKS15356.1"/>
    </source>
</evidence>
<dbReference type="Proteomes" id="UP000034163">
    <property type="component" value="Unassembled WGS sequence"/>
</dbReference>
<dbReference type="EMBL" id="LCBS01000037">
    <property type="protein sequence ID" value="KKS15356.1"/>
    <property type="molecule type" value="Genomic_DNA"/>
</dbReference>
<proteinExistence type="predicted"/>
<feature type="non-terminal residue" evidence="1">
    <location>
        <position position="1"/>
    </location>
</feature>